<organism evidence="3 4">
    <name type="scientific">Cerrena zonata</name>
    <dbReference type="NCBI Taxonomy" id="2478898"/>
    <lineage>
        <taxon>Eukaryota</taxon>
        <taxon>Fungi</taxon>
        <taxon>Dikarya</taxon>
        <taxon>Basidiomycota</taxon>
        <taxon>Agaricomycotina</taxon>
        <taxon>Agaricomycetes</taxon>
        <taxon>Polyporales</taxon>
        <taxon>Cerrenaceae</taxon>
        <taxon>Cerrena</taxon>
    </lineage>
</organism>
<evidence type="ECO:0000313" key="3">
    <source>
        <dbReference type="EMBL" id="KAK7696527.1"/>
    </source>
</evidence>
<feature type="transmembrane region" description="Helical" evidence="2">
    <location>
        <begin position="27"/>
        <end position="48"/>
    </location>
</feature>
<comment type="caution">
    <text evidence="3">The sequence shown here is derived from an EMBL/GenBank/DDBJ whole genome shotgun (WGS) entry which is preliminary data.</text>
</comment>
<gene>
    <name evidence="3" type="ORF">QCA50_001185</name>
</gene>
<feature type="transmembrane region" description="Helical" evidence="2">
    <location>
        <begin position="68"/>
        <end position="85"/>
    </location>
</feature>
<sequence length="222" mass="24429">MSYLRLSGLRVPEGVALAFSLALQPPVAGITSNWCLLCVLLLLAAILIPAVNNNEVNTAVVDPSPSPVAGITSNWFLLVLATIVIRRSRFLLSGPLVSGFWMGWKDHPESHSVEVPVSTSTSTSTTEPQAPLPPPPWVRDFCHIFETEHIFVVSNVEYLAPQPPGNGKDLDPGELFHLDLLKKTSWATDRFWYLGMLPKTPSLANDPLFKPFSIPFNHLPIE</sequence>
<keyword evidence="4" id="KW-1185">Reference proteome</keyword>
<dbReference type="Proteomes" id="UP001385951">
    <property type="component" value="Unassembled WGS sequence"/>
</dbReference>
<accession>A0AAW0GW59</accession>
<reference evidence="3 4" key="1">
    <citation type="submission" date="2022-09" db="EMBL/GenBank/DDBJ databases">
        <authorList>
            <person name="Palmer J.M."/>
        </authorList>
    </citation>
    <scope>NUCLEOTIDE SEQUENCE [LARGE SCALE GENOMIC DNA]</scope>
    <source>
        <strain evidence="3 4">DSM 7382</strain>
    </source>
</reference>
<protein>
    <submittedName>
        <fullName evidence="3">Uncharacterized protein</fullName>
    </submittedName>
</protein>
<evidence type="ECO:0000256" key="2">
    <source>
        <dbReference type="SAM" id="Phobius"/>
    </source>
</evidence>
<feature type="compositionally biased region" description="Low complexity" evidence="1">
    <location>
        <begin position="113"/>
        <end position="129"/>
    </location>
</feature>
<dbReference type="EMBL" id="JASBNA010000001">
    <property type="protein sequence ID" value="KAK7696527.1"/>
    <property type="molecule type" value="Genomic_DNA"/>
</dbReference>
<name>A0AAW0GW59_9APHY</name>
<proteinExistence type="predicted"/>
<feature type="region of interest" description="Disordered" evidence="1">
    <location>
        <begin position="113"/>
        <end position="132"/>
    </location>
</feature>
<keyword evidence="2" id="KW-0472">Membrane</keyword>
<evidence type="ECO:0000256" key="1">
    <source>
        <dbReference type="SAM" id="MobiDB-lite"/>
    </source>
</evidence>
<dbReference type="AlphaFoldDB" id="A0AAW0GW59"/>
<evidence type="ECO:0000313" key="4">
    <source>
        <dbReference type="Proteomes" id="UP001385951"/>
    </source>
</evidence>
<keyword evidence="2" id="KW-1133">Transmembrane helix</keyword>
<keyword evidence="2" id="KW-0812">Transmembrane</keyword>